<dbReference type="InterPro" id="IPR006439">
    <property type="entry name" value="HAD-SF_hydro_IA"/>
</dbReference>
<dbReference type="NCBIfam" id="TIGR01509">
    <property type="entry name" value="HAD-SF-IA-v3"/>
    <property type="match status" value="1"/>
</dbReference>
<proteinExistence type="predicted"/>
<comment type="caution">
    <text evidence="1">The sequence shown here is derived from an EMBL/GenBank/DDBJ whole genome shotgun (WGS) entry which is preliminary data.</text>
</comment>
<dbReference type="PANTHER" id="PTHR43611">
    <property type="entry name" value="ALPHA-D-GLUCOSE 1-PHOSPHATE PHOSPHATASE"/>
    <property type="match status" value="1"/>
</dbReference>
<dbReference type="EMBL" id="VKAC01000003">
    <property type="protein sequence ID" value="TXR56950.1"/>
    <property type="molecule type" value="Genomic_DNA"/>
</dbReference>
<gene>
    <name evidence="1" type="ORF">FMM08_05475</name>
</gene>
<keyword evidence="1" id="KW-0378">Hydrolase</keyword>
<name>A0A5C8ZJB9_9ACTN</name>
<reference evidence="1 2" key="1">
    <citation type="submission" date="2019-07" db="EMBL/GenBank/DDBJ databases">
        <title>Quadrisphaera sp. strain DD2A genome sequencing and assembly.</title>
        <authorList>
            <person name="Kim I."/>
        </authorList>
    </citation>
    <scope>NUCLEOTIDE SEQUENCE [LARGE SCALE GENOMIC DNA]</scope>
    <source>
        <strain evidence="1 2">DD2A</strain>
    </source>
</reference>
<dbReference type="OrthoDB" id="9797415at2"/>
<sequence>MERSRSAVQAVVFDIGGVLSAPEGAVPQVAEALGLPVDAVGPAYWGPREAYDRGGALADYWRAVGEALGLDLVGARAAELDDLDARRWGALAPRSADLLAEVSQVAARGAVRLAVLSNAPASLAGVVRASEWSEPFEALLFSAELRAAKPGPAVYAAVEQALDLPGDQLAFFDDRPVNVEAARARGWRAHLWTGADEARAQLVRLGVLDG</sequence>
<dbReference type="Proteomes" id="UP000321234">
    <property type="component" value="Unassembled WGS sequence"/>
</dbReference>
<dbReference type="InterPro" id="IPR036412">
    <property type="entry name" value="HAD-like_sf"/>
</dbReference>
<dbReference type="PRINTS" id="PR00413">
    <property type="entry name" value="HADHALOGNASE"/>
</dbReference>
<dbReference type="Pfam" id="PF00702">
    <property type="entry name" value="Hydrolase"/>
    <property type="match status" value="1"/>
</dbReference>
<accession>A0A5C8ZJB9</accession>
<evidence type="ECO:0000313" key="1">
    <source>
        <dbReference type="EMBL" id="TXR56950.1"/>
    </source>
</evidence>
<organism evidence="1 2">
    <name type="scientific">Quadrisphaera setariae</name>
    <dbReference type="NCBI Taxonomy" id="2593304"/>
    <lineage>
        <taxon>Bacteria</taxon>
        <taxon>Bacillati</taxon>
        <taxon>Actinomycetota</taxon>
        <taxon>Actinomycetes</taxon>
        <taxon>Kineosporiales</taxon>
        <taxon>Kineosporiaceae</taxon>
        <taxon>Quadrisphaera</taxon>
    </lineage>
</organism>
<evidence type="ECO:0000313" key="2">
    <source>
        <dbReference type="Proteomes" id="UP000321234"/>
    </source>
</evidence>
<dbReference type="Gene3D" id="3.40.50.1000">
    <property type="entry name" value="HAD superfamily/HAD-like"/>
    <property type="match status" value="1"/>
</dbReference>
<dbReference type="PANTHER" id="PTHR43611:SF3">
    <property type="entry name" value="FLAVIN MONONUCLEOTIDE HYDROLASE 1, CHLOROPLATIC"/>
    <property type="match status" value="1"/>
</dbReference>
<dbReference type="RefSeq" id="WP_147925371.1">
    <property type="nucleotide sequence ID" value="NZ_VKAC01000003.1"/>
</dbReference>
<protein>
    <submittedName>
        <fullName evidence="1">HAD-IA family hydrolase</fullName>
    </submittedName>
</protein>
<dbReference type="AlphaFoldDB" id="A0A5C8ZJB9"/>
<dbReference type="InterPro" id="IPR023214">
    <property type="entry name" value="HAD_sf"/>
</dbReference>
<keyword evidence="2" id="KW-1185">Reference proteome</keyword>
<dbReference type="GO" id="GO:0016787">
    <property type="term" value="F:hydrolase activity"/>
    <property type="evidence" value="ECO:0007669"/>
    <property type="project" value="UniProtKB-KW"/>
</dbReference>
<dbReference type="SUPFAM" id="SSF56784">
    <property type="entry name" value="HAD-like"/>
    <property type="match status" value="1"/>
</dbReference>